<feature type="transmembrane region" description="Helical" evidence="6">
    <location>
        <begin position="9"/>
        <end position="28"/>
    </location>
</feature>
<name>A0ABU2H345_9ACTN</name>
<dbReference type="EMBL" id="JAVLVT010000002">
    <property type="protein sequence ID" value="MDS1269721.1"/>
    <property type="molecule type" value="Genomic_DNA"/>
</dbReference>
<reference evidence="8" key="1">
    <citation type="submission" date="2023-07" db="EMBL/GenBank/DDBJ databases">
        <title>Novel species in the genus Lipingzhangella isolated from Sambhar Salt Lake.</title>
        <authorList>
            <person name="Jiya N."/>
            <person name="Kajale S."/>
            <person name="Sharma A."/>
        </authorList>
    </citation>
    <scope>NUCLEOTIDE SEQUENCE [LARGE SCALE GENOMIC DNA]</scope>
    <source>
        <strain evidence="8">LS1_29</strain>
    </source>
</reference>
<evidence type="ECO:0000256" key="4">
    <source>
        <dbReference type="ARBA" id="ARBA00022989"/>
    </source>
</evidence>
<evidence type="ECO:0000313" key="8">
    <source>
        <dbReference type="Proteomes" id="UP001250214"/>
    </source>
</evidence>
<dbReference type="RefSeq" id="WP_310911270.1">
    <property type="nucleotide sequence ID" value="NZ_JAVLVT010000002.1"/>
</dbReference>
<feature type="transmembrane region" description="Helical" evidence="6">
    <location>
        <begin position="120"/>
        <end position="140"/>
    </location>
</feature>
<feature type="transmembrane region" description="Helical" evidence="6">
    <location>
        <begin position="232"/>
        <end position="255"/>
    </location>
</feature>
<feature type="transmembrane region" description="Helical" evidence="6">
    <location>
        <begin position="152"/>
        <end position="174"/>
    </location>
</feature>
<comment type="subcellular location">
    <subcellularLocation>
        <location evidence="1">Cell membrane</location>
        <topology evidence="1">Multi-pass membrane protein</topology>
    </subcellularLocation>
</comment>
<evidence type="ECO:0000256" key="3">
    <source>
        <dbReference type="ARBA" id="ARBA00022692"/>
    </source>
</evidence>
<keyword evidence="2" id="KW-1003">Cell membrane</keyword>
<gene>
    <name evidence="7" type="ORF">RIF23_05375</name>
</gene>
<feature type="transmembrane region" description="Helical" evidence="6">
    <location>
        <begin position="34"/>
        <end position="59"/>
    </location>
</feature>
<evidence type="ECO:0000256" key="2">
    <source>
        <dbReference type="ARBA" id="ARBA00022475"/>
    </source>
</evidence>
<evidence type="ECO:0000256" key="6">
    <source>
        <dbReference type="SAM" id="Phobius"/>
    </source>
</evidence>
<evidence type="ECO:0000256" key="5">
    <source>
        <dbReference type="ARBA" id="ARBA00023136"/>
    </source>
</evidence>
<keyword evidence="5 6" id="KW-0472">Membrane</keyword>
<keyword evidence="8" id="KW-1185">Reference proteome</keyword>
<evidence type="ECO:0000256" key="1">
    <source>
        <dbReference type="ARBA" id="ARBA00004651"/>
    </source>
</evidence>
<sequence>MLSSPRARIWIRSSVVVLVLLCAGYALYARWDEASAALASLSVWVLMASLAAALVGLLAQMLAWRALLADVGAVLSVPVAGRVMFLGQLGKYLPGSVWAFLAQVELAREQQVPRARAATATVLAVVVTLAVNLAVATATLPLVSPEAARRWWWVLALAPGLVLALHPRLVTALVRGGQRLTRSGGQIPAGELTRVSWRGLTAAAGWSVLAWPPLALHVWTLMAAVGDVGVTALPLAAGAFALAWTLGLVVVLAPAGVGVRELVLVVSLAPVLDAGAALVVAALSRLVLTLTDLLWAAAATLVRPGGRIR</sequence>
<keyword evidence="4 6" id="KW-1133">Transmembrane helix</keyword>
<accession>A0ABU2H345</accession>
<protein>
    <submittedName>
        <fullName evidence="7">Lysylphosphatidylglycerol synthase domain-containing protein</fullName>
    </submittedName>
</protein>
<dbReference type="Proteomes" id="UP001250214">
    <property type="component" value="Unassembled WGS sequence"/>
</dbReference>
<keyword evidence="3 6" id="KW-0812">Transmembrane</keyword>
<comment type="caution">
    <text evidence="7">The sequence shown here is derived from an EMBL/GenBank/DDBJ whole genome shotgun (WGS) entry which is preliminary data.</text>
</comment>
<evidence type="ECO:0000313" key="7">
    <source>
        <dbReference type="EMBL" id="MDS1269721.1"/>
    </source>
</evidence>
<organism evidence="7 8">
    <name type="scientific">Lipingzhangella rawalii</name>
    <dbReference type="NCBI Taxonomy" id="2055835"/>
    <lineage>
        <taxon>Bacteria</taxon>
        <taxon>Bacillati</taxon>
        <taxon>Actinomycetota</taxon>
        <taxon>Actinomycetes</taxon>
        <taxon>Streptosporangiales</taxon>
        <taxon>Nocardiopsidaceae</taxon>
        <taxon>Lipingzhangella</taxon>
    </lineage>
</organism>
<feature type="transmembrane region" description="Helical" evidence="6">
    <location>
        <begin position="262"/>
        <end position="283"/>
    </location>
</feature>
<proteinExistence type="predicted"/>
<dbReference type="InterPro" id="IPR022791">
    <property type="entry name" value="L-PG_synthase/AglD"/>
</dbReference>
<dbReference type="Pfam" id="PF03706">
    <property type="entry name" value="LPG_synthase_TM"/>
    <property type="match status" value="1"/>
</dbReference>